<protein>
    <recommendedName>
        <fullName evidence="4">USP domain-containing protein</fullName>
    </recommendedName>
</protein>
<keyword evidence="3" id="KW-1185">Reference proteome</keyword>
<organism evidence="2 3">
    <name type="scientific">Gossypium darwinii</name>
    <name type="common">Darwin's cotton</name>
    <name type="synonym">Gossypium barbadense var. darwinii</name>
    <dbReference type="NCBI Taxonomy" id="34276"/>
    <lineage>
        <taxon>Eukaryota</taxon>
        <taxon>Viridiplantae</taxon>
        <taxon>Streptophyta</taxon>
        <taxon>Embryophyta</taxon>
        <taxon>Tracheophyta</taxon>
        <taxon>Spermatophyta</taxon>
        <taxon>Magnoliopsida</taxon>
        <taxon>eudicotyledons</taxon>
        <taxon>Gunneridae</taxon>
        <taxon>Pentapetalae</taxon>
        <taxon>rosids</taxon>
        <taxon>malvids</taxon>
        <taxon>Malvales</taxon>
        <taxon>Malvaceae</taxon>
        <taxon>Malvoideae</taxon>
        <taxon>Gossypium</taxon>
    </lineage>
</organism>
<keyword evidence="1" id="KW-1133">Transmembrane helix</keyword>
<accession>A0A5D2ART3</accession>
<reference evidence="2 3" key="1">
    <citation type="submission" date="2019-06" db="EMBL/GenBank/DDBJ databases">
        <title>WGS assembly of Gossypium darwinii.</title>
        <authorList>
            <person name="Chen Z.J."/>
            <person name="Sreedasyam A."/>
            <person name="Ando A."/>
            <person name="Song Q."/>
            <person name="De L."/>
            <person name="Hulse-Kemp A."/>
            <person name="Ding M."/>
            <person name="Ye W."/>
            <person name="Kirkbride R."/>
            <person name="Jenkins J."/>
            <person name="Plott C."/>
            <person name="Lovell J."/>
            <person name="Lin Y.-M."/>
            <person name="Vaughn R."/>
            <person name="Liu B."/>
            <person name="Li W."/>
            <person name="Simpson S."/>
            <person name="Scheffler B."/>
            <person name="Saski C."/>
            <person name="Grover C."/>
            <person name="Hu G."/>
            <person name="Conover J."/>
            <person name="Carlson J."/>
            <person name="Shu S."/>
            <person name="Boston L."/>
            <person name="Williams M."/>
            <person name="Peterson D."/>
            <person name="Mcgee K."/>
            <person name="Jones D."/>
            <person name="Wendel J."/>
            <person name="Stelly D."/>
            <person name="Grimwood J."/>
            <person name="Schmutz J."/>
        </authorList>
    </citation>
    <scope>NUCLEOTIDE SEQUENCE [LARGE SCALE GENOMIC DNA]</scope>
    <source>
        <strain evidence="2">1808015.09</strain>
    </source>
</reference>
<evidence type="ECO:0008006" key="4">
    <source>
        <dbReference type="Google" id="ProtNLM"/>
    </source>
</evidence>
<evidence type="ECO:0000256" key="1">
    <source>
        <dbReference type="SAM" id="Phobius"/>
    </source>
</evidence>
<keyword evidence="1" id="KW-0812">Transmembrane</keyword>
<dbReference type="SUPFAM" id="SSF54001">
    <property type="entry name" value="Cysteine proteinases"/>
    <property type="match status" value="1"/>
</dbReference>
<dbReference type="Gene3D" id="3.90.70.10">
    <property type="entry name" value="Cysteine proteinases"/>
    <property type="match status" value="1"/>
</dbReference>
<evidence type="ECO:0000313" key="3">
    <source>
        <dbReference type="Proteomes" id="UP000323506"/>
    </source>
</evidence>
<dbReference type="AlphaFoldDB" id="A0A5D2ART3"/>
<dbReference type="Proteomes" id="UP000323506">
    <property type="component" value="Chromosome D11"/>
</dbReference>
<proteinExistence type="predicted"/>
<dbReference type="InterPro" id="IPR038765">
    <property type="entry name" value="Papain-like_cys_pep_sf"/>
</dbReference>
<gene>
    <name evidence="2" type="ORF">ES288_D11G313400v1</name>
</gene>
<keyword evidence="1" id="KW-0472">Membrane</keyword>
<name>A0A5D2ART3_GOSDA</name>
<dbReference type="EMBL" id="CM017711">
    <property type="protein sequence ID" value="TYG47130.1"/>
    <property type="molecule type" value="Genomic_DNA"/>
</dbReference>
<evidence type="ECO:0000313" key="2">
    <source>
        <dbReference type="EMBL" id="TYG47130.1"/>
    </source>
</evidence>
<feature type="transmembrane region" description="Helical" evidence="1">
    <location>
        <begin position="113"/>
        <end position="132"/>
    </location>
</feature>
<sequence length="133" mass="15433">MVCLLIAKFSTSRRHQFLRFVHFVFVLFRCKSYEKAKKKLTILEAPNILTIALKRFQAAFSSPYLCYVKNAQNKWFKIDDSMVCSLQLSSACLKPFHLFTACFFPRSMFSSTLYFDFLPLIFVIACLACSPLI</sequence>